<organism evidence="2 3">
    <name type="scientific">Ureibacillus xyleni</name>
    <dbReference type="NCBI Taxonomy" id="614648"/>
    <lineage>
        <taxon>Bacteria</taxon>
        <taxon>Bacillati</taxon>
        <taxon>Bacillota</taxon>
        <taxon>Bacilli</taxon>
        <taxon>Bacillales</taxon>
        <taxon>Caryophanaceae</taxon>
        <taxon>Ureibacillus</taxon>
    </lineage>
</organism>
<keyword evidence="1" id="KW-0812">Transmembrane</keyword>
<evidence type="ECO:0000256" key="1">
    <source>
        <dbReference type="SAM" id="Phobius"/>
    </source>
</evidence>
<sequence length="86" mass="9697">MYDREWGGDIMNQPRMSPAVLRLLVIFPNVLSYILLFGVIVYITTNYSTLKAANALNLWLIVCAVLTPMAIYTTYSIVKRIKAGVL</sequence>
<evidence type="ECO:0000313" key="3">
    <source>
        <dbReference type="Proteomes" id="UP000219636"/>
    </source>
</evidence>
<keyword evidence="3" id="KW-1185">Reference proteome</keyword>
<reference evidence="3" key="1">
    <citation type="submission" date="2017-08" db="EMBL/GenBank/DDBJ databases">
        <authorList>
            <person name="Varghese N."/>
            <person name="Submissions S."/>
        </authorList>
    </citation>
    <scope>NUCLEOTIDE SEQUENCE [LARGE SCALE GENOMIC DNA]</scope>
    <source>
        <strain evidence="3">JC22</strain>
    </source>
</reference>
<keyword evidence="1" id="KW-0472">Membrane</keyword>
<protein>
    <recommendedName>
        <fullName evidence="4">Acyl-phosphate glycerol 3-phosphate acyltransferase</fullName>
    </recommendedName>
</protein>
<keyword evidence="1" id="KW-1133">Transmembrane helix</keyword>
<dbReference type="EMBL" id="OBMQ01000004">
    <property type="protein sequence ID" value="SOC05409.1"/>
    <property type="molecule type" value="Genomic_DNA"/>
</dbReference>
<name>A0A285SHE4_9BACL</name>
<feature type="transmembrane region" description="Helical" evidence="1">
    <location>
        <begin position="20"/>
        <end position="44"/>
    </location>
</feature>
<feature type="transmembrane region" description="Helical" evidence="1">
    <location>
        <begin position="56"/>
        <end position="78"/>
    </location>
</feature>
<proteinExistence type="predicted"/>
<dbReference type="Proteomes" id="UP000219636">
    <property type="component" value="Unassembled WGS sequence"/>
</dbReference>
<evidence type="ECO:0008006" key="4">
    <source>
        <dbReference type="Google" id="ProtNLM"/>
    </source>
</evidence>
<evidence type="ECO:0000313" key="2">
    <source>
        <dbReference type="EMBL" id="SOC05409.1"/>
    </source>
</evidence>
<accession>A0A285SHE4</accession>
<gene>
    <name evidence="2" type="ORF">SAMN05880501_10456</name>
</gene>
<dbReference type="AlphaFoldDB" id="A0A285SHE4"/>